<feature type="domain" description="Amidase" evidence="2">
    <location>
        <begin position="32"/>
        <end position="127"/>
    </location>
</feature>
<keyword evidence="3" id="KW-0614">Plasmid</keyword>
<accession>A0A2P0QJJ5</accession>
<protein>
    <submittedName>
        <fullName evidence="3">Amidase family protein</fullName>
    </submittedName>
</protein>
<dbReference type="AlphaFoldDB" id="A0A2P0QJJ5"/>
<dbReference type="InterPro" id="IPR023631">
    <property type="entry name" value="Amidase_dom"/>
</dbReference>
<evidence type="ECO:0000259" key="2">
    <source>
        <dbReference type="Pfam" id="PF01425"/>
    </source>
</evidence>
<dbReference type="Gene3D" id="3.90.1300.10">
    <property type="entry name" value="Amidase signature (AS) domain"/>
    <property type="match status" value="1"/>
</dbReference>
<dbReference type="SUPFAM" id="SSF75304">
    <property type="entry name" value="Amidase signature (AS) enzymes"/>
    <property type="match status" value="1"/>
</dbReference>
<dbReference type="PANTHER" id="PTHR11895">
    <property type="entry name" value="TRANSAMIDASE"/>
    <property type="match status" value="1"/>
</dbReference>
<dbReference type="InterPro" id="IPR036928">
    <property type="entry name" value="AS_sf"/>
</dbReference>
<name>A0A2P0QJJ5_AGRTU</name>
<organism evidence="3">
    <name type="scientific">Agrobacterium tumefaciens</name>
    <dbReference type="NCBI Taxonomy" id="358"/>
    <lineage>
        <taxon>Bacteria</taxon>
        <taxon>Pseudomonadati</taxon>
        <taxon>Pseudomonadota</taxon>
        <taxon>Alphaproteobacteria</taxon>
        <taxon>Hyphomicrobiales</taxon>
        <taxon>Rhizobiaceae</taxon>
        <taxon>Rhizobium/Agrobacterium group</taxon>
        <taxon>Agrobacterium</taxon>
        <taxon>Agrobacterium tumefaciens complex</taxon>
    </lineage>
</organism>
<geneLocation type="plasmid" evidence="3">
    <name>pTiChry5</name>
</geneLocation>
<dbReference type="Pfam" id="PF01425">
    <property type="entry name" value="Amidase"/>
    <property type="match status" value="1"/>
</dbReference>
<sequence length="129" mass="13555">MFHERDTMPDDMTATSIAKYVESGTRTASDIAEATIAAIMAGEPEPQAMEFFEPYLLRQQAAELDAGTRGGPLKGVTIAVKDIIATKGMPTGCGTPRYKGVSRGTDSACVDILRGAGALIVGKAVMECL</sequence>
<gene>
    <name evidence="3" type="ORF">AgrTiChry5_25</name>
</gene>
<dbReference type="InterPro" id="IPR000120">
    <property type="entry name" value="Amidase"/>
</dbReference>
<dbReference type="PANTHER" id="PTHR11895:SF7">
    <property type="entry name" value="GLUTAMYL-TRNA(GLN) AMIDOTRANSFERASE SUBUNIT A, MITOCHONDRIAL"/>
    <property type="match status" value="1"/>
</dbReference>
<proteinExistence type="inferred from homology"/>
<dbReference type="EMBL" id="KX388536">
    <property type="protein sequence ID" value="ARU12447.1"/>
    <property type="molecule type" value="Genomic_DNA"/>
</dbReference>
<comment type="similarity">
    <text evidence="1">Belongs to the amidase family.</text>
</comment>
<dbReference type="GO" id="GO:0003824">
    <property type="term" value="F:catalytic activity"/>
    <property type="evidence" value="ECO:0007669"/>
    <property type="project" value="InterPro"/>
</dbReference>
<reference evidence="3" key="1">
    <citation type="journal article" date="2018" name="Plasmid">
        <title>Complete sequence of the tumor-inducing plasmid pTiChry5 from the hypervirulent Agrobacterium tumefaciens strain Chry5.</title>
        <authorList>
            <person name="Shao S."/>
            <person name="Zhang X."/>
            <person name="van Heusden G.P.H."/>
            <person name="Hooykaas P.J."/>
        </authorList>
    </citation>
    <scope>NUCLEOTIDE SEQUENCE</scope>
    <source>
        <strain evidence="3">Chry5</strain>
        <plasmid evidence="3">pTiChry5</plasmid>
    </source>
</reference>
<dbReference type="RefSeq" id="WP_233279014.1">
    <property type="nucleotide sequence ID" value="NZ_KX388536.1"/>
</dbReference>
<evidence type="ECO:0000313" key="3">
    <source>
        <dbReference type="EMBL" id="ARU12447.1"/>
    </source>
</evidence>
<evidence type="ECO:0000256" key="1">
    <source>
        <dbReference type="ARBA" id="ARBA00009199"/>
    </source>
</evidence>